<evidence type="ECO:0000313" key="10">
    <source>
        <dbReference type="Proteomes" id="UP000422108"/>
    </source>
</evidence>
<keyword evidence="7" id="KW-0479">Metal-binding</keyword>
<keyword evidence="10" id="KW-1185">Reference proteome</keyword>
<evidence type="ECO:0000313" key="9">
    <source>
        <dbReference type="EMBL" id="BBO91293.1"/>
    </source>
</evidence>
<dbReference type="GO" id="GO:0046872">
    <property type="term" value="F:metal ion binding"/>
    <property type="evidence" value="ECO:0007669"/>
    <property type="project" value="UniProtKB-KW"/>
</dbReference>
<dbReference type="GO" id="GO:0016780">
    <property type="term" value="F:phosphotransferase activity, for other substituted phosphate groups"/>
    <property type="evidence" value="ECO:0007669"/>
    <property type="project" value="InterPro"/>
</dbReference>
<evidence type="ECO:0000256" key="3">
    <source>
        <dbReference type="ARBA" id="ARBA00022679"/>
    </source>
</evidence>
<keyword evidence="2" id="KW-1003">Cell membrane</keyword>
<dbReference type="GO" id="GO:0044038">
    <property type="term" value="P:cell wall macromolecule biosynthetic process"/>
    <property type="evidence" value="ECO:0007669"/>
    <property type="project" value="TreeGrafter"/>
</dbReference>
<evidence type="ECO:0000256" key="2">
    <source>
        <dbReference type="ARBA" id="ARBA00022475"/>
    </source>
</evidence>
<keyword evidence="5 8" id="KW-1133">Transmembrane helix</keyword>
<proteinExistence type="predicted"/>
<evidence type="ECO:0000256" key="6">
    <source>
        <dbReference type="ARBA" id="ARBA00023136"/>
    </source>
</evidence>
<protein>
    <submittedName>
        <fullName evidence="9">Uncharacterized protein</fullName>
    </submittedName>
</protein>
<evidence type="ECO:0000256" key="4">
    <source>
        <dbReference type="ARBA" id="ARBA00022692"/>
    </source>
</evidence>
<name>A0A5K8AF12_9BACT</name>
<dbReference type="Pfam" id="PF00953">
    <property type="entry name" value="Glycos_transf_4"/>
    <property type="match status" value="1"/>
</dbReference>
<evidence type="ECO:0000256" key="7">
    <source>
        <dbReference type="PIRSR" id="PIRSR600715-1"/>
    </source>
</evidence>
<gene>
    <name evidence="9" type="ORF">DSCOOX_44730</name>
</gene>
<dbReference type="GO" id="GO:0005886">
    <property type="term" value="C:plasma membrane"/>
    <property type="evidence" value="ECO:0007669"/>
    <property type="project" value="UniProtKB-SubCell"/>
</dbReference>
<keyword evidence="4 8" id="KW-0812">Transmembrane</keyword>
<sequence>MAPILLWSPGNRFVDSLLLGSAVLVVFGFVDDIRAMGYKGKLAGQLIAALIVLRYGGLNITCLGDCLPGGALPQWASLPLTLLVIVRVTNAINLSDDLDGLADGISMMIFICSGVLAGLSERYARSGVAFSGRRGRYFRVPAIQRPSGHHLHGGRTQRKRPIGYGLSWMNCKGS</sequence>
<feature type="transmembrane region" description="Helical" evidence="8">
    <location>
        <begin position="104"/>
        <end position="124"/>
    </location>
</feature>
<dbReference type="AlphaFoldDB" id="A0A5K8AF12"/>
<accession>A0A5K8AF12</accession>
<dbReference type="PANTHER" id="PTHR22926:SF3">
    <property type="entry name" value="UNDECAPRENYL-PHOSPHATE ALPHA-N-ACETYLGLUCOSAMINYL 1-PHOSPHATE TRANSFERASE"/>
    <property type="match status" value="1"/>
</dbReference>
<feature type="transmembrane region" description="Helical" evidence="8">
    <location>
        <begin position="12"/>
        <end position="30"/>
    </location>
</feature>
<dbReference type="GO" id="GO:0071555">
    <property type="term" value="P:cell wall organization"/>
    <property type="evidence" value="ECO:0007669"/>
    <property type="project" value="TreeGrafter"/>
</dbReference>
<feature type="transmembrane region" description="Helical" evidence="8">
    <location>
        <begin position="42"/>
        <end position="63"/>
    </location>
</feature>
<dbReference type="InterPro" id="IPR000715">
    <property type="entry name" value="Glycosyl_transferase_4"/>
</dbReference>
<feature type="binding site" evidence="7">
    <location>
        <position position="93"/>
    </location>
    <ligand>
        <name>Mg(2+)</name>
        <dbReference type="ChEBI" id="CHEBI:18420"/>
    </ligand>
</feature>
<comment type="cofactor">
    <cofactor evidence="7">
        <name>Mg(2+)</name>
        <dbReference type="ChEBI" id="CHEBI:18420"/>
    </cofactor>
</comment>
<dbReference type="PANTHER" id="PTHR22926">
    <property type="entry name" value="PHOSPHO-N-ACETYLMURAMOYL-PENTAPEPTIDE-TRANSFERASE"/>
    <property type="match status" value="1"/>
</dbReference>
<evidence type="ECO:0000256" key="5">
    <source>
        <dbReference type="ARBA" id="ARBA00022989"/>
    </source>
</evidence>
<dbReference type="EMBL" id="AP021879">
    <property type="protein sequence ID" value="BBO91293.1"/>
    <property type="molecule type" value="Genomic_DNA"/>
</dbReference>
<dbReference type="Proteomes" id="UP000422108">
    <property type="component" value="Chromosome"/>
</dbReference>
<keyword evidence="6 8" id="KW-0472">Membrane</keyword>
<reference evidence="9 10" key="1">
    <citation type="submission" date="2019-11" db="EMBL/GenBank/DDBJ databases">
        <title>Comparative genomics of hydrocarbon-degrading Desulfosarcina strains.</title>
        <authorList>
            <person name="Watanabe M."/>
            <person name="Kojima H."/>
            <person name="Fukui M."/>
        </authorList>
    </citation>
    <scope>NUCLEOTIDE SEQUENCE [LARGE SCALE GENOMIC DNA]</scope>
    <source>
        <strain evidence="10">oXyS1</strain>
    </source>
</reference>
<keyword evidence="3" id="KW-0808">Transferase</keyword>
<keyword evidence="7" id="KW-0460">Magnesium</keyword>
<evidence type="ECO:0000256" key="1">
    <source>
        <dbReference type="ARBA" id="ARBA00004651"/>
    </source>
</evidence>
<comment type="subcellular location">
    <subcellularLocation>
        <location evidence="1">Cell membrane</location>
        <topology evidence="1">Multi-pass membrane protein</topology>
    </subcellularLocation>
</comment>
<organism evidence="9 10">
    <name type="scientific">Desulfosarcina ovata subsp. ovata</name>
    <dbReference type="NCBI Taxonomy" id="2752305"/>
    <lineage>
        <taxon>Bacteria</taxon>
        <taxon>Pseudomonadati</taxon>
        <taxon>Thermodesulfobacteriota</taxon>
        <taxon>Desulfobacteria</taxon>
        <taxon>Desulfobacterales</taxon>
        <taxon>Desulfosarcinaceae</taxon>
        <taxon>Desulfosarcina</taxon>
    </lineage>
</organism>
<evidence type="ECO:0000256" key="8">
    <source>
        <dbReference type="SAM" id="Phobius"/>
    </source>
</evidence>